<dbReference type="Proteomes" id="UP000049685">
    <property type="component" value="Unassembled WGS sequence"/>
</dbReference>
<gene>
    <name evidence="1" type="ORF">UMC4404_32781</name>
</gene>
<reference evidence="2" key="1">
    <citation type="submission" date="2015-01" db="EMBL/GenBank/DDBJ databases">
        <authorList>
            <person name="Aslett A.Martin."/>
            <person name="De Silva Nishadi"/>
        </authorList>
    </citation>
    <scope>NUCLEOTIDE SEQUENCE [LARGE SCALE GENOMIC DNA]</scope>
    <source>
        <strain evidence="2">UMC4404</strain>
    </source>
</reference>
<protein>
    <submittedName>
        <fullName evidence="1">Uncharacterized protein</fullName>
    </submittedName>
</protein>
<name>A0A9P1KX48_PARSO</name>
<comment type="caution">
    <text evidence="1">The sequence shown here is derived from an EMBL/GenBank/DDBJ whole genome shotgun (WGS) entry which is preliminary data.</text>
</comment>
<accession>A0A9P1KX48</accession>
<evidence type="ECO:0000313" key="1">
    <source>
        <dbReference type="EMBL" id="CEN31404.1"/>
    </source>
</evidence>
<sequence>MSKQFTIILKNEDLTETDIYMAIREYADDLFIDGEISEDLEFEVHSMD</sequence>
<organism evidence="1 2">
    <name type="scientific">Paraclostridium sordellii</name>
    <name type="common">Clostridium sordellii</name>
    <dbReference type="NCBI Taxonomy" id="1505"/>
    <lineage>
        <taxon>Bacteria</taxon>
        <taxon>Bacillati</taxon>
        <taxon>Bacillota</taxon>
        <taxon>Clostridia</taxon>
        <taxon>Peptostreptococcales</taxon>
        <taxon>Peptostreptococcaceae</taxon>
        <taxon>Paraclostridium</taxon>
    </lineage>
</organism>
<dbReference type="RefSeq" id="WP_155490227.1">
    <property type="nucleotide sequence ID" value="NZ_CDNY01000004.1"/>
</dbReference>
<proteinExistence type="predicted"/>
<dbReference type="EMBL" id="CDNY01000004">
    <property type="protein sequence ID" value="CEN31404.1"/>
    <property type="molecule type" value="Genomic_DNA"/>
</dbReference>
<evidence type="ECO:0000313" key="2">
    <source>
        <dbReference type="Proteomes" id="UP000049685"/>
    </source>
</evidence>
<dbReference type="AlphaFoldDB" id="A0A9P1KX48"/>